<protein>
    <submittedName>
        <fullName evidence="3">Uncharacterized protein</fullName>
    </submittedName>
</protein>
<feature type="region of interest" description="Disordered" evidence="1">
    <location>
        <begin position="22"/>
        <end position="87"/>
    </location>
</feature>
<reference evidence="3" key="1">
    <citation type="submission" date="2023-08" db="EMBL/GenBank/DDBJ databases">
        <authorList>
            <person name="Audoor S."/>
            <person name="Bilcke G."/>
        </authorList>
    </citation>
    <scope>NUCLEOTIDE SEQUENCE</scope>
</reference>
<dbReference type="AlphaFoldDB" id="A0AAD2PWW8"/>
<evidence type="ECO:0000313" key="2">
    <source>
        <dbReference type="EMBL" id="CAJ1963404.1"/>
    </source>
</evidence>
<evidence type="ECO:0000256" key="1">
    <source>
        <dbReference type="SAM" id="MobiDB-lite"/>
    </source>
</evidence>
<gene>
    <name evidence="2" type="ORF">CYCCA115_LOCUS20148</name>
    <name evidence="3" type="ORF">CYCCA115_LOCUS20149</name>
</gene>
<keyword evidence="4" id="KW-1185">Reference proteome</keyword>
<dbReference type="Proteomes" id="UP001295423">
    <property type="component" value="Unassembled WGS sequence"/>
</dbReference>
<proteinExistence type="predicted"/>
<evidence type="ECO:0000313" key="3">
    <source>
        <dbReference type="EMBL" id="CAJ1963406.1"/>
    </source>
</evidence>
<accession>A0AAD2PWW8</accession>
<evidence type="ECO:0000313" key="4">
    <source>
        <dbReference type="Proteomes" id="UP001295423"/>
    </source>
</evidence>
<comment type="caution">
    <text evidence="3">The sequence shown here is derived from an EMBL/GenBank/DDBJ whole genome shotgun (WGS) entry which is preliminary data.</text>
</comment>
<name>A0AAD2PWW8_9STRA</name>
<dbReference type="EMBL" id="CAKOGP040002146">
    <property type="protein sequence ID" value="CAJ1963406.1"/>
    <property type="molecule type" value="Genomic_DNA"/>
</dbReference>
<organism evidence="3 4">
    <name type="scientific">Cylindrotheca closterium</name>
    <dbReference type="NCBI Taxonomy" id="2856"/>
    <lineage>
        <taxon>Eukaryota</taxon>
        <taxon>Sar</taxon>
        <taxon>Stramenopiles</taxon>
        <taxon>Ochrophyta</taxon>
        <taxon>Bacillariophyta</taxon>
        <taxon>Bacillariophyceae</taxon>
        <taxon>Bacillariophycidae</taxon>
        <taxon>Bacillariales</taxon>
        <taxon>Bacillariaceae</taxon>
        <taxon>Cylindrotheca</taxon>
    </lineage>
</organism>
<sequence>MRWFSSDLQHIDSIRQSIFQRSTSANFLGGDKQQEQMPACPEQQNQEQEQQEQEQQEQDKRQEQMPARPEQRNQVHDQARQGVQQDGVQNFLEFTPRQQHAWLRAQCDWCFAVADHFQPMTYTTVEIAFSTVTSTEG</sequence>
<feature type="compositionally biased region" description="Basic and acidic residues" evidence="1">
    <location>
        <begin position="57"/>
        <end position="79"/>
    </location>
</feature>
<dbReference type="EMBL" id="CAKOGP040002146">
    <property type="protein sequence ID" value="CAJ1963404.1"/>
    <property type="molecule type" value="Genomic_DNA"/>
</dbReference>